<feature type="compositionally biased region" description="Polar residues" evidence="6">
    <location>
        <begin position="871"/>
        <end position="881"/>
    </location>
</feature>
<reference evidence="9 10" key="1">
    <citation type="submission" date="2017-06" db="EMBL/GenBank/DDBJ databases">
        <title>Description of Rhodopirellula bahusiensis sp. nov.</title>
        <authorList>
            <person name="Kizina J."/>
            <person name="Harder J."/>
        </authorList>
    </citation>
    <scope>NUCLEOTIDE SEQUENCE [LARGE SCALE GENOMIC DNA]</scope>
    <source>
        <strain evidence="9 10">SWK21</strain>
    </source>
</reference>
<feature type="compositionally biased region" description="Basic residues" evidence="6">
    <location>
        <begin position="851"/>
        <end position="866"/>
    </location>
</feature>
<dbReference type="Pfam" id="PF12696">
    <property type="entry name" value="TraG-D_C"/>
    <property type="match status" value="1"/>
</dbReference>
<keyword evidence="3 7" id="KW-0812">Transmembrane</keyword>
<feature type="compositionally biased region" description="Polar residues" evidence="6">
    <location>
        <begin position="704"/>
        <end position="722"/>
    </location>
</feature>
<keyword evidence="2" id="KW-1003">Cell membrane</keyword>
<dbReference type="GO" id="GO:0005886">
    <property type="term" value="C:plasma membrane"/>
    <property type="evidence" value="ECO:0007669"/>
    <property type="project" value="UniProtKB-SubCell"/>
</dbReference>
<dbReference type="InterPro" id="IPR051539">
    <property type="entry name" value="T4SS-coupling_protein"/>
</dbReference>
<evidence type="ECO:0000256" key="5">
    <source>
        <dbReference type="ARBA" id="ARBA00023136"/>
    </source>
</evidence>
<dbReference type="Proteomes" id="UP000225740">
    <property type="component" value="Unassembled WGS sequence"/>
</dbReference>
<dbReference type="SUPFAM" id="SSF52540">
    <property type="entry name" value="P-loop containing nucleoside triphosphate hydrolases"/>
    <property type="match status" value="1"/>
</dbReference>
<evidence type="ECO:0000256" key="2">
    <source>
        <dbReference type="ARBA" id="ARBA00022475"/>
    </source>
</evidence>
<sequence length="905" mass="99828">MPRSVYRQSAGNPIQTSMLPAEPLELEFAYRRGVDNTDDAYTWRVMKELTIASFVGLVACWLQLFVFDVGLLLMLGVAIALYLFLRAASSHFHAIRDLGLGMVLAAWIYHPFMPPIAIELFVALIASAFVAREISRHYAFVSTVAPMPLARAWDIRDSVCWTTLASSLLLVPIALAALIPHAMPVLLAASVFGWIVMTYLFVANPHAYFTGFCGAVKTWCSYNRDEHQLAGILSSPSGNCRRRLTLLVVALLLNVFAFFRVTVLSQAAEGAAQVGRLAGSVGPLEFIVNLAAVSLLFAALAIIPVLMLMLSVAIVGTPVFARLSIPKPSFVPAHEWKEITDRIRRSNNLVERNSLYLGRVSFDQSPMLVPHDVFREHAHFLGDSGSGKTARGLAPFIEQVLGSGNASVMVLDLKGDSPELLQTLRKGAETAKELTGNEVPVRYFTLREELATYGFNPFKLACWDKLNDLQKTDILCGALGLNYGTDYGEGYFSSANASVLYATVSHFPDINNFEQLRDRIAFVISRPKSHGLDDKSRDAGNHVRMSVTRLAAIASLNISDECTPNAEVLRHNIDPTRLFASAEAHYFSLSTTLGPGSSPEIARLATYMLLTAATMTDRNVPVYLVIDEFQRMASRNLDYLLQLARSMGVAVILANQSMQDLKRYDLISTLETNCRYRQWFAISGWDDQDRLSHASGETIDTLDSVSVTHSTSDRGASTSTNHSSREVVSPRLTKNDVKLVSDDDRKSIVLINRGSGYAQYGGMPVVIESDFHISQAEYSNRKSAPWPSDDKGTFVPSTWNRPTPTIPHRGRRANMTPTVTQETISIEPTKTATAGVPVAETPATKSPQAAKPRRKKSRATKRRKKQQQPQVSVEPTTQTENLFDRYLQENPIEIESDTSSVGASR</sequence>
<dbReference type="PANTHER" id="PTHR37937">
    <property type="entry name" value="CONJUGATIVE TRANSFER: DNA TRANSPORT"/>
    <property type="match status" value="1"/>
</dbReference>
<feature type="transmembrane region" description="Helical" evidence="7">
    <location>
        <begin position="287"/>
        <end position="320"/>
    </location>
</feature>
<comment type="subcellular location">
    <subcellularLocation>
        <location evidence="1">Cell membrane</location>
        <topology evidence="1">Multi-pass membrane protein</topology>
    </subcellularLocation>
</comment>
<dbReference type="PANTHER" id="PTHR37937:SF1">
    <property type="entry name" value="CONJUGATIVE TRANSFER: DNA TRANSPORT"/>
    <property type="match status" value="1"/>
</dbReference>
<keyword evidence="4 7" id="KW-1133">Transmembrane helix</keyword>
<feature type="domain" description="TraD/TraG TraM recognition site" evidence="8">
    <location>
        <begin position="621"/>
        <end position="730"/>
    </location>
</feature>
<dbReference type="GeneID" id="90608749"/>
<dbReference type="OrthoDB" id="1802730at2"/>
<feature type="transmembrane region" description="Helical" evidence="7">
    <location>
        <begin position="244"/>
        <end position="267"/>
    </location>
</feature>
<dbReference type="AlphaFoldDB" id="A0A2G1W7L0"/>
<dbReference type="Gene3D" id="3.40.50.300">
    <property type="entry name" value="P-loop containing nucleotide triphosphate hydrolases"/>
    <property type="match status" value="1"/>
</dbReference>
<evidence type="ECO:0000256" key="6">
    <source>
        <dbReference type="SAM" id="MobiDB-lite"/>
    </source>
</evidence>
<protein>
    <recommendedName>
        <fullName evidence="8">TraD/TraG TraM recognition site domain-containing protein</fullName>
    </recommendedName>
</protein>
<feature type="transmembrane region" description="Helical" evidence="7">
    <location>
        <begin position="185"/>
        <end position="202"/>
    </location>
</feature>
<organism evidence="9 10">
    <name type="scientific">Rhodopirellula bahusiensis</name>
    <dbReference type="NCBI Taxonomy" id="2014065"/>
    <lineage>
        <taxon>Bacteria</taxon>
        <taxon>Pseudomonadati</taxon>
        <taxon>Planctomycetota</taxon>
        <taxon>Planctomycetia</taxon>
        <taxon>Pirellulales</taxon>
        <taxon>Pirellulaceae</taxon>
        <taxon>Rhodopirellula</taxon>
    </lineage>
</organism>
<feature type="compositionally biased region" description="Polar residues" evidence="6">
    <location>
        <begin position="815"/>
        <end position="832"/>
    </location>
</feature>
<feature type="transmembrane region" description="Helical" evidence="7">
    <location>
        <begin position="54"/>
        <end position="84"/>
    </location>
</feature>
<proteinExistence type="predicted"/>
<feature type="region of interest" description="Disordered" evidence="6">
    <location>
        <begin position="779"/>
        <end position="905"/>
    </location>
</feature>
<evidence type="ECO:0000313" key="9">
    <source>
        <dbReference type="EMBL" id="PHQ35022.1"/>
    </source>
</evidence>
<comment type="caution">
    <text evidence="9">The sequence shown here is derived from an EMBL/GenBank/DDBJ whole genome shotgun (WGS) entry which is preliminary data.</text>
</comment>
<accession>A0A2G1W7L0</accession>
<dbReference type="RefSeq" id="WP_099260797.1">
    <property type="nucleotide sequence ID" value="NZ_NIZW01000008.1"/>
</dbReference>
<feature type="region of interest" description="Disordered" evidence="6">
    <location>
        <begin position="704"/>
        <end position="729"/>
    </location>
</feature>
<keyword evidence="10" id="KW-1185">Reference proteome</keyword>
<feature type="transmembrane region" description="Helical" evidence="7">
    <location>
        <begin position="159"/>
        <end position="179"/>
    </location>
</feature>
<evidence type="ECO:0000259" key="8">
    <source>
        <dbReference type="Pfam" id="PF12696"/>
    </source>
</evidence>
<evidence type="ECO:0000256" key="7">
    <source>
        <dbReference type="SAM" id="Phobius"/>
    </source>
</evidence>
<dbReference type="InterPro" id="IPR032689">
    <property type="entry name" value="TraG-D_C"/>
</dbReference>
<gene>
    <name evidence="9" type="ORF">CEE69_11350</name>
</gene>
<dbReference type="EMBL" id="NIZW01000008">
    <property type="protein sequence ID" value="PHQ35022.1"/>
    <property type="molecule type" value="Genomic_DNA"/>
</dbReference>
<name>A0A2G1W7L0_9BACT</name>
<keyword evidence="5 7" id="KW-0472">Membrane</keyword>
<evidence type="ECO:0000313" key="10">
    <source>
        <dbReference type="Proteomes" id="UP000225740"/>
    </source>
</evidence>
<evidence type="ECO:0000256" key="1">
    <source>
        <dbReference type="ARBA" id="ARBA00004651"/>
    </source>
</evidence>
<dbReference type="InterPro" id="IPR027417">
    <property type="entry name" value="P-loop_NTPase"/>
</dbReference>
<evidence type="ECO:0000256" key="4">
    <source>
        <dbReference type="ARBA" id="ARBA00022989"/>
    </source>
</evidence>
<evidence type="ECO:0000256" key="3">
    <source>
        <dbReference type="ARBA" id="ARBA00022692"/>
    </source>
</evidence>
<feature type="transmembrane region" description="Helical" evidence="7">
    <location>
        <begin position="104"/>
        <end position="130"/>
    </location>
</feature>